<organism evidence="1 2">
    <name type="scientific">Xanthomonas theicola</name>
    <dbReference type="NCBI Taxonomy" id="56464"/>
    <lineage>
        <taxon>Bacteria</taxon>
        <taxon>Pseudomonadati</taxon>
        <taxon>Pseudomonadota</taxon>
        <taxon>Gammaproteobacteria</taxon>
        <taxon>Lysobacterales</taxon>
        <taxon>Lysobacteraceae</taxon>
        <taxon>Xanthomonas</taxon>
    </lineage>
</organism>
<proteinExistence type="predicted"/>
<dbReference type="AlphaFoldDB" id="A0A2S6ZBW2"/>
<protein>
    <submittedName>
        <fullName evidence="1">Uncharacterized protein</fullName>
    </submittedName>
</protein>
<dbReference type="SUPFAM" id="SSF46689">
    <property type="entry name" value="Homeodomain-like"/>
    <property type="match status" value="1"/>
</dbReference>
<dbReference type="Gene3D" id="1.10.10.10">
    <property type="entry name" value="Winged helix-like DNA-binding domain superfamily/Winged helix DNA-binding domain"/>
    <property type="match status" value="1"/>
</dbReference>
<accession>A0A2S6ZBW2</accession>
<dbReference type="InterPro" id="IPR009057">
    <property type="entry name" value="Homeodomain-like_sf"/>
</dbReference>
<comment type="caution">
    <text evidence="1">The sequence shown here is derived from an EMBL/GenBank/DDBJ whole genome shotgun (WGS) entry which is preliminary data.</text>
</comment>
<dbReference type="EMBL" id="MIGX01000115">
    <property type="protein sequence ID" value="PPT83349.1"/>
    <property type="molecule type" value="Genomic_DNA"/>
</dbReference>
<gene>
    <name evidence="1" type="ORF">XthCFBP4691_16775</name>
</gene>
<reference evidence="1 2" key="1">
    <citation type="submission" date="2016-08" db="EMBL/GenBank/DDBJ databases">
        <title>Evolution of the type three secretion system and type three effector repertoires in Xanthomonas.</title>
        <authorList>
            <person name="Merda D."/>
            <person name="Briand M."/>
            <person name="Bosis E."/>
            <person name="Rousseau C."/>
            <person name="Portier P."/>
            <person name="Jacques M.-A."/>
            <person name="Fischer-Le Saux M."/>
        </authorList>
    </citation>
    <scope>NUCLEOTIDE SEQUENCE [LARGE SCALE GENOMIC DNA]</scope>
    <source>
        <strain evidence="1 2">CFBP 4691</strain>
    </source>
</reference>
<evidence type="ECO:0000313" key="2">
    <source>
        <dbReference type="Proteomes" id="UP000239898"/>
    </source>
</evidence>
<keyword evidence="2" id="KW-1185">Reference proteome</keyword>
<evidence type="ECO:0000313" key="1">
    <source>
        <dbReference type="EMBL" id="PPT83349.1"/>
    </source>
</evidence>
<dbReference type="Proteomes" id="UP000239898">
    <property type="component" value="Unassembled WGS sequence"/>
</dbReference>
<dbReference type="Pfam" id="PF13384">
    <property type="entry name" value="HTH_23"/>
    <property type="match status" value="1"/>
</dbReference>
<sequence length="153" mass="17526">MEKHDMRSLPREAREERRRQAIDLRKRGWTYEEIAEQTDLSRTGVFDICKRSAPEGATALRDEPGGRSVNGGRALTQRQGVGLRVLVRERMPDQSKMSFALWRRHAVRALIRPRCGLTLTWQGIRFERGIDIHPACLSLACSIICLRLLPAFC</sequence>
<dbReference type="InterPro" id="IPR036388">
    <property type="entry name" value="WH-like_DNA-bd_sf"/>
</dbReference>
<name>A0A2S6ZBW2_9XANT</name>